<dbReference type="OrthoDB" id="5378745at2759"/>
<proteinExistence type="predicted"/>
<name>W7HQT1_9PEZI</name>
<sequence length="382" mass="42604">MPINKIRVLPVCQFFSFDYSRQNVEVCNSGSFSAVNVRYIDLEALQIKEKSLPATSIFWTWAIREHGDFRGPVLTPFFPYNTWNVEDTKAGVYIQVPVTDSNFLKDSEALKPNEELAVTMTDSITNAAVFVVTPPYPKSSLNNADRLRSLELWFRMDADAISMGKPALASEDYPDMDFFACKKESDSNLSSKMAGGYKDPDRIHLYFGNPIASLIADRASQVLAGAGEPITSYDNRAFETSSLALSAHKRFESEVEADFRLYKGMSCQPVKLVREYLPWNATGIPVGGEQEAEIVNSKYERLMTANLAKESRPPLGGEGEVLATDAQLEQFRNIGLQTWVKLFLRPRPKVPGAQTHIIPPADQDTEYELGLFADQRTIASGS</sequence>
<reference evidence="1 2" key="1">
    <citation type="submission" date="2013-05" db="EMBL/GenBank/DDBJ databases">
        <title>Drechslerella stenobrocha genome reveals carnivorous origination and mechanical trapping mechanism of predatory fungi.</title>
        <authorList>
            <person name="Liu X."/>
            <person name="Zhang W."/>
            <person name="Liu K."/>
        </authorList>
    </citation>
    <scope>NUCLEOTIDE SEQUENCE [LARGE SCALE GENOMIC DNA]</scope>
    <source>
        <strain evidence="1 2">248</strain>
    </source>
</reference>
<protein>
    <submittedName>
        <fullName evidence="1">Uncharacterized protein</fullName>
    </submittedName>
</protein>
<dbReference type="HOGENOM" id="CLU_723671_0_0_1"/>
<dbReference type="Proteomes" id="UP000024837">
    <property type="component" value="Unassembled WGS sequence"/>
</dbReference>
<organism evidence="1 2">
    <name type="scientific">Drechslerella stenobrocha 248</name>
    <dbReference type="NCBI Taxonomy" id="1043628"/>
    <lineage>
        <taxon>Eukaryota</taxon>
        <taxon>Fungi</taxon>
        <taxon>Dikarya</taxon>
        <taxon>Ascomycota</taxon>
        <taxon>Pezizomycotina</taxon>
        <taxon>Orbiliomycetes</taxon>
        <taxon>Orbiliales</taxon>
        <taxon>Orbiliaceae</taxon>
        <taxon>Drechslerella</taxon>
    </lineage>
</organism>
<gene>
    <name evidence="1" type="ORF">DRE_00888</name>
</gene>
<accession>W7HQT1</accession>
<keyword evidence="2" id="KW-1185">Reference proteome</keyword>
<evidence type="ECO:0000313" key="1">
    <source>
        <dbReference type="EMBL" id="EWC45489.1"/>
    </source>
</evidence>
<dbReference type="EMBL" id="KI966427">
    <property type="protein sequence ID" value="EWC45489.1"/>
    <property type="molecule type" value="Genomic_DNA"/>
</dbReference>
<evidence type="ECO:0000313" key="2">
    <source>
        <dbReference type="Proteomes" id="UP000024837"/>
    </source>
</evidence>
<dbReference type="AlphaFoldDB" id="W7HQT1"/>